<dbReference type="Proteomes" id="UP000001449">
    <property type="component" value="Chromosome 22"/>
</dbReference>
<dbReference type="eggNOG" id="KOG0966">
    <property type="taxonomic scope" value="Eukaryota"/>
</dbReference>
<feature type="domain" description="DNA ligase ATP-dependent N-terminal" evidence="2">
    <location>
        <begin position="30"/>
        <end position="186"/>
    </location>
</feature>
<gene>
    <name evidence="3" type="primary">LigaseIV</name>
    <name evidence="3" type="ORF">THAPSDRAFT_264761</name>
</gene>
<organism evidence="3 4">
    <name type="scientific">Thalassiosira pseudonana</name>
    <name type="common">Marine diatom</name>
    <name type="synonym">Cyclotella nana</name>
    <dbReference type="NCBI Taxonomy" id="35128"/>
    <lineage>
        <taxon>Eukaryota</taxon>
        <taxon>Sar</taxon>
        <taxon>Stramenopiles</taxon>
        <taxon>Ochrophyta</taxon>
        <taxon>Bacillariophyta</taxon>
        <taxon>Coscinodiscophyceae</taxon>
        <taxon>Thalassiosirophycidae</taxon>
        <taxon>Thalassiosirales</taxon>
        <taxon>Thalassiosiraceae</taxon>
        <taxon>Thalassiosira</taxon>
    </lineage>
</organism>
<dbReference type="GO" id="GO:0003910">
    <property type="term" value="F:DNA ligase (ATP) activity"/>
    <property type="evidence" value="ECO:0007669"/>
    <property type="project" value="UniProtKB-EC"/>
</dbReference>
<sequence>METLWRQKRIKSGKNKVSKEERVQYLLPDQLFKYLEGGSAFPFMRLILPDNDSSRAHTGMKEASIAKVYGDAMGLNKTNMMYQRLVNFSDPSFNPGNAGDLSVVLHSVLEERFPWMKNKASKITVGEVNDWLDVLVTCSKDKMDIASGRSIWRMLLVVTGPVEQKWIVRIVLQKIEMGINFRVIMDYVSPHALSLYQSINNLKEFCKRMSDPNYVRILNMTHDQNAKEIVDVSR</sequence>
<dbReference type="InterPro" id="IPR036599">
    <property type="entry name" value="DNA_ligase_N_sf"/>
</dbReference>
<dbReference type="PaxDb" id="35128-Thaps264761"/>
<dbReference type="InterPro" id="IPR029710">
    <property type="entry name" value="LIG4"/>
</dbReference>
<dbReference type="AlphaFoldDB" id="B8CF82"/>
<dbReference type="PANTHER" id="PTHR45997">
    <property type="entry name" value="DNA LIGASE 4"/>
    <property type="match status" value="1"/>
</dbReference>
<reference evidence="3 4" key="1">
    <citation type="journal article" date="2004" name="Science">
        <title>The genome of the diatom Thalassiosira pseudonana: ecology, evolution, and metabolism.</title>
        <authorList>
            <person name="Armbrust E.V."/>
            <person name="Berges J.A."/>
            <person name="Bowler C."/>
            <person name="Green B.R."/>
            <person name="Martinez D."/>
            <person name="Putnam N.H."/>
            <person name="Zhou S."/>
            <person name="Allen A.E."/>
            <person name="Apt K.E."/>
            <person name="Bechner M."/>
            <person name="Brzezinski M.A."/>
            <person name="Chaal B.K."/>
            <person name="Chiovitti A."/>
            <person name="Davis A.K."/>
            <person name="Demarest M.S."/>
            <person name="Detter J.C."/>
            <person name="Glavina T."/>
            <person name="Goodstein D."/>
            <person name="Hadi M.Z."/>
            <person name="Hellsten U."/>
            <person name="Hildebrand M."/>
            <person name="Jenkins B.D."/>
            <person name="Jurka J."/>
            <person name="Kapitonov V.V."/>
            <person name="Kroger N."/>
            <person name="Lau W.W."/>
            <person name="Lane T.W."/>
            <person name="Larimer F.W."/>
            <person name="Lippmeier J.C."/>
            <person name="Lucas S."/>
            <person name="Medina M."/>
            <person name="Montsant A."/>
            <person name="Obornik M."/>
            <person name="Parker M.S."/>
            <person name="Palenik B."/>
            <person name="Pazour G.J."/>
            <person name="Richardson P.M."/>
            <person name="Rynearson T.A."/>
            <person name="Saito M.A."/>
            <person name="Schwartz D.C."/>
            <person name="Thamatrakoln K."/>
            <person name="Valentin K."/>
            <person name="Vardi A."/>
            <person name="Wilkerson F.P."/>
            <person name="Rokhsar D.S."/>
        </authorList>
    </citation>
    <scope>NUCLEOTIDE SEQUENCE [LARGE SCALE GENOMIC DNA]</scope>
    <source>
        <strain evidence="3 4">CCMP1335</strain>
    </source>
</reference>
<reference evidence="3 4" key="2">
    <citation type="journal article" date="2008" name="Nature">
        <title>The Phaeodactylum genome reveals the evolutionary history of diatom genomes.</title>
        <authorList>
            <person name="Bowler C."/>
            <person name="Allen A.E."/>
            <person name="Badger J.H."/>
            <person name="Grimwood J."/>
            <person name="Jabbari K."/>
            <person name="Kuo A."/>
            <person name="Maheswari U."/>
            <person name="Martens C."/>
            <person name="Maumus F."/>
            <person name="Otillar R.P."/>
            <person name="Rayko E."/>
            <person name="Salamov A."/>
            <person name="Vandepoele K."/>
            <person name="Beszteri B."/>
            <person name="Gruber A."/>
            <person name="Heijde M."/>
            <person name="Katinka M."/>
            <person name="Mock T."/>
            <person name="Valentin K."/>
            <person name="Verret F."/>
            <person name="Berges J.A."/>
            <person name="Brownlee C."/>
            <person name="Cadoret J.P."/>
            <person name="Chiovitti A."/>
            <person name="Choi C.J."/>
            <person name="Coesel S."/>
            <person name="De Martino A."/>
            <person name="Detter J.C."/>
            <person name="Durkin C."/>
            <person name="Falciatore A."/>
            <person name="Fournet J."/>
            <person name="Haruta M."/>
            <person name="Huysman M.J."/>
            <person name="Jenkins B.D."/>
            <person name="Jiroutova K."/>
            <person name="Jorgensen R.E."/>
            <person name="Joubert Y."/>
            <person name="Kaplan A."/>
            <person name="Kroger N."/>
            <person name="Kroth P.G."/>
            <person name="La Roche J."/>
            <person name="Lindquist E."/>
            <person name="Lommer M."/>
            <person name="Martin-Jezequel V."/>
            <person name="Lopez P.J."/>
            <person name="Lucas S."/>
            <person name="Mangogna M."/>
            <person name="McGinnis K."/>
            <person name="Medlin L.K."/>
            <person name="Montsant A."/>
            <person name="Oudot-Le Secq M.P."/>
            <person name="Napoli C."/>
            <person name="Obornik M."/>
            <person name="Parker M.S."/>
            <person name="Petit J.L."/>
            <person name="Porcel B.M."/>
            <person name="Poulsen N."/>
            <person name="Robison M."/>
            <person name="Rychlewski L."/>
            <person name="Rynearson T.A."/>
            <person name="Schmutz J."/>
            <person name="Shapiro H."/>
            <person name="Siaut M."/>
            <person name="Stanley M."/>
            <person name="Sussman M.R."/>
            <person name="Taylor A.R."/>
            <person name="Vardi A."/>
            <person name="von Dassow P."/>
            <person name="Vyverman W."/>
            <person name="Willis A."/>
            <person name="Wyrwicz L.S."/>
            <person name="Rokhsar D.S."/>
            <person name="Weissenbach J."/>
            <person name="Armbrust E.V."/>
            <person name="Green B.R."/>
            <person name="Van de Peer Y."/>
            <person name="Grigoriev I.V."/>
        </authorList>
    </citation>
    <scope>NUCLEOTIDE SEQUENCE [LARGE SCALE GENOMIC DNA]</scope>
    <source>
        <strain evidence="3 4">CCMP1335</strain>
    </source>
</reference>
<dbReference type="GO" id="GO:0006281">
    <property type="term" value="P:DNA repair"/>
    <property type="evidence" value="ECO:0007669"/>
    <property type="project" value="InterPro"/>
</dbReference>
<feature type="non-terminal residue" evidence="3">
    <location>
        <position position="234"/>
    </location>
</feature>
<name>B8CF82_THAPS</name>
<dbReference type="STRING" id="35128.B8CF82"/>
<dbReference type="InParanoid" id="B8CF82"/>
<dbReference type="KEGG" id="tps:THAPSDRAFT_264761"/>
<keyword evidence="1 3" id="KW-0436">Ligase</keyword>
<evidence type="ECO:0000313" key="4">
    <source>
        <dbReference type="Proteomes" id="UP000001449"/>
    </source>
</evidence>
<dbReference type="RefSeq" id="XP_002294804.1">
    <property type="nucleotide sequence ID" value="XM_002294768.1"/>
</dbReference>
<dbReference type="Pfam" id="PF04675">
    <property type="entry name" value="DNA_ligase_A_N"/>
    <property type="match status" value="1"/>
</dbReference>
<proteinExistence type="predicted"/>
<evidence type="ECO:0000256" key="1">
    <source>
        <dbReference type="ARBA" id="ARBA00022598"/>
    </source>
</evidence>
<dbReference type="Gene3D" id="1.10.3260.10">
    <property type="entry name" value="DNA ligase, ATP-dependent, N-terminal domain"/>
    <property type="match status" value="1"/>
</dbReference>
<keyword evidence="4" id="KW-1185">Reference proteome</keyword>
<dbReference type="GO" id="GO:0003677">
    <property type="term" value="F:DNA binding"/>
    <property type="evidence" value="ECO:0007669"/>
    <property type="project" value="InterPro"/>
</dbReference>
<protein>
    <submittedName>
        <fullName evidence="3">ATP dependent DNA ligase</fullName>
        <ecNumber evidence="3">6.5.1.1</ecNumber>
    </submittedName>
</protein>
<evidence type="ECO:0000313" key="3">
    <source>
        <dbReference type="EMBL" id="EED87584.1"/>
    </source>
</evidence>
<accession>B8CF82</accession>
<dbReference type="PANTHER" id="PTHR45997:SF1">
    <property type="entry name" value="DNA LIGASE 4"/>
    <property type="match status" value="1"/>
</dbReference>
<dbReference type="EMBL" id="CM000653">
    <property type="protein sequence ID" value="EED87584.1"/>
    <property type="molecule type" value="Genomic_DNA"/>
</dbReference>
<dbReference type="EC" id="6.5.1.1" evidence="3"/>
<dbReference type="GO" id="GO:0005524">
    <property type="term" value="F:ATP binding"/>
    <property type="evidence" value="ECO:0007669"/>
    <property type="project" value="InterPro"/>
</dbReference>
<dbReference type="InterPro" id="IPR012308">
    <property type="entry name" value="DNA_ligase_ATP-dep_N"/>
</dbReference>
<dbReference type="HOGENOM" id="CLU_1187093_0_0_1"/>
<dbReference type="GeneID" id="7443664"/>
<evidence type="ECO:0000259" key="2">
    <source>
        <dbReference type="Pfam" id="PF04675"/>
    </source>
</evidence>
<dbReference type="GO" id="GO:0006310">
    <property type="term" value="P:DNA recombination"/>
    <property type="evidence" value="ECO:0007669"/>
    <property type="project" value="InterPro"/>
</dbReference>